<evidence type="ECO:0000256" key="1">
    <source>
        <dbReference type="ARBA" id="ARBA00022443"/>
    </source>
</evidence>
<dbReference type="PROSITE" id="PS50002">
    <property type="entry name" value="SH3"/>
    <property type="match status" value="1"/>
</dbReference>
<dbReference type="InterPro" id="IPR053039">
    <property type="entry name" value="Polarity_Bud-Selection_Reg"/>
</dbReference>
<name>A0A2P5IB95_DIAHE</name>
<feature type="compositionally biased region" description="Basic and acidic residues" evidence="3">
    <location>
        <begin position="884"/>
        <end position="896"/>
    </location>
</feature>
<evidence type="ECO:0000256" key="3">
    <source>
        <dbReference type="SAM" id="MobiDB-lite"/>
    </source>
</evidence>
<feature type="compositionally biased region" description="Basic and acidic residues" evidence="3">
    <location>
        <begin position="558"/>
        <end position="581"/>
    </location>
</feature>
<feature type="compositionally biased region" description="Basic residues" evidence="3">
    <location>
        <begin position="207"/>
        <end position="216"/>
    </location>
</feature>
<keyword evidence="1 2" id="KW-0728">SH3 domain</keyword>
<dbReference type="EMBL" id="MAVT02000089">
    <property type="protein sequence ID" value="POS79785.1"/>
    <property type="molecule type" value="Genomic_DNA"/>
</dbReference>
<dbReference type="SMART" id="SM00326">
    <property type="entry name" value="SH3"/>
    <property type="match status" value="1"/>
</dbReference>
<evidence type="ECO:0000313" key="5">
    <source>
        <dbReference type="EMBL" id="POS79785.1"/>
    </source>
</evidence>
<feature type="compositionally biased region" description="Basic and acidic residues" evidence="3">
    <location>
        <begin position="648"/>
        <end position="661"/>
    </location>
</feature>
<dbReference type="Gene3D" id="2.30.30.40">
    <property type="entry name" value="SH3 Domains"/>
    <property type="match status" value="1"/>
</dbReference>
<dbReference type="InterPro" id="IPR036028">
    <property type="entry name" value="SH3-like_dom_sf"/>
</dbReference>
<feature type="region of interest" description="Disordered" evidence="3">
    <location>
        <begin position="104"/>
        <end position="127"/>
    </location>
</feature>
<dbReference type="InParanoid" id="A0A2P5IB95"/>
<gene>
    <name evidence="5" type="ORF">DHEL01_v201817</name>
</gene>
<feature type="compositionally biased region" description="Basic and acidic residues" evidence="3">
    <location>
        <begin position="589"/>
        <end position="635"/>
    </location>
</feature>
<dbReference type="GO" id="GO:0008104">
    <property type="term" value="P:intracellular protein localization"/>
    <property type="evidence" value="ECO:0007669"/>
    <property type="project" value="TreeGrafter"/>
</dbReference>
<organism evidence="5 6">
    <name type="scientific">Diaporthe helianthi</name>
    <dbReference type="NCBI Taxonomy" id="158607"/>
    <lineage>
        <taxon>Eukaryota</taxon>
        <taxon>Fungi</taxon>
        <taxon>Dikarya</taxon>
        <taxon>Ascomycota</taxon>
        <taxon>Pezizomycotina</taxon>
        <taxon>Sordariomycetes</taxon>
        <taxon>Sordariomycetidae</taxon>
        <taxon>Diaporthales</taxon>
        <taxon>Diaporthaceae</taxon>
        <taxon>Diaporthe</taxon>
    </lineage>
</organism>
<dbReference type="InterPro" id="IPR001452">
    <property type="entry name" value="SH3_domain"/>
</dbReference>
<feature type="compositionally biased region" description="Polar residues" evidence="3">
    <location>
        <begin position="800"/>
        <end position="809"/>
    </location>
</feature>
<dbReference type="GO" id="GO:0015630">
    <property type="term" value="C:microtubule cytoskeleton"/>
    <property type="evidence" value="ECO:0007669"/>
    <property type="project" value="TreeGrafter"/>
</dbReference>
<dbReference type="SUPFAM" id="SSF50044">
    <property type="entry name" value="SH3-domain"/>
    <property type="match status" value="1"/>
</dbReference>
<feature type="compositionally biased region" description="Low complexity" evidence="3">
    <location>
        <begin position="951"/>
        <end position="960"/>
    </location>
</feature>
<feature type="region of interest" description="Disordered" evidence="3">
    <location>
        <begin position="1"/>
        <end position="76"/>
    </location>
</feature>
<dbReference type="Proteomes" id="UP000094444">
    <property type="component" value="Unassembled WGS sequence"/>
</dbReference>
<evidence type="ECO:0000256" key="2">
    <source>
        <dbReference type="PROSITE-ProRule" id="PRU00192"/>
    </source>
</evidence>
<protein>
    <submittedName>
        <fullName evidence="5">SH3 domain-containing protein</fullName>
    </submittedName>
</protein>
<dbReference type="STRING" id="158607.A0A2P5IB95"/>
<sequence>MTRPEIIRADSIDLQDREAPSAKNHTPRPSPLNTSLSAANGTAPHQAETLREVAAGQAEEELHSPRVSWVNGGETGDLQSYAQDLAAGVTSSLNANNMAARQQDDLAVAQNGGLETEDADLDGDDGDLDDDDMMDKISSSPSIDDGGSPICHPPLLQPLHPCASPCSSPASACFSEARSSSPYLDQPDYLPLQTAHGPADKSPAALSRRRRHHHLRGSPLGRLGAHAGQEDTAPEADGLANLRSSGPPIGPDEVECRLSNTDDGYRCALDDLFDGIHALQQDFEAEQEGIDEAIGMEDDVCSTNDLIVPYEDPTDDDDDDDYFLESNDPRFMDSGWGGECLHDAEDIDFELVYALHTFIATVEGQANATKGDAMVLLDDSNSYWWLVRVVKDSSIGYLPAEHIETPTERLARLNKHRNIDLSATMLGDQSDKAKNPIKTAMRRRKKNVSFAAPTYVDYSDFDYDTEEEEEAEAEFHAQKQQQQQQAQQQSQQTAATKQTTAEDAAAGEEAAKVAPLRPRVQKSVQIVDPAHPESKEESPTSGKNRTSEEIFETNGVEGPKRKADGTVRDSFFKDDTVETKKITLTPNLLRDDGTVRASTDSDKGPNKRPSLDRIDKELREDPKKSKDKKEKEKKGGFRGLFSRKDKKQKGGDDDSLGKRSMDVVAEAPERESDEIDDQEKAGASPQRNPSKLHKQQPRVEPSLASKSGTAPQSNGMDLSTFLGEGKSKNVANVPPASMRLVEQDSQEVVDDAQDESKPAVSRSAASRSESVGGSPPQATTAKSRMQIEDSDSEDDDYNETLRQMSGSGKKTQDEPKSESPVQIRAQPEKPQPEKIQQEKVQQEEPRQAEPQQERPFRPTLPGAFPDSFLSTQSAQSNSTITPERAAESSQRHDRLSESPIEVSPITPSGEKPPALVGDTSSQEDHSSPVSSPSPELIDREEAGGSHRNQDSITTSTSTTTVSNWNDMSLREFFDSGTDIRDLLVVVYDKTDVEPVGPEHPVAGTLFKEQNAKLAEITTQLDHMLGDWLARKQRLRGSV</sequence>
<dbReference type="AlphaFoldDB" id="A0A2P5IB95"/>
<feature type="compositionally biased region" description="Acidic residues" evidence="3">
    <location>
        <begin position="744"/>
        <end position="753"/>
    </location>
</feature>
<reference evidence="5" key="1">
    <citation type="submission" date="2017-09" db="EMBL/GenBank/DDBJ databases">
        <title>Polyketide synthases of a Diaporthe helianthi virulent isolate.</title>
        <authorList>
            <person name="Baroncelli R."/>
        </authorList>
    </citation>
    <scope>NUCLEOTIDE SEQUENCE [LARGE SCALE GENOMIC DNA]</scope>
    <source>
        <strain evidence="5">7/96</strain>
    </source>
</reference>
<feature type="compositionally biased region" description="Acidic residues" evidence="3">
    <location>
        <begin position="115"/>
        <end position="127"/>
    </location>
</feature>
<accession>A0A2P5IB95</accession>
<feature type="compositionally biased region" description="Polar residues" evidence="3">
    <location>
        <begin position="31"/>
        <end position="40"/>
    </location>
</feature>
<feature type="compositionally biased region" description="Polar residues" evidence="3">
    <location>
        <begin position="868"/>
        <end position="881"/>
    </location>
</feature>
<dbReference type="PANTHER" id="PTHR47775:SF1">
    <property type="entry name" value="BUD SITE SELECTION PROTEIN 14"/>
    <property type="match status" value="1"/>
</dbReference>
<proteinExistence type="predicted"/>
<keyword evidence="6" id="KW-1185">Reference proteome</keyword>
<evidence type="ECO:0000259" key="4">
    <source>
        <dbReference type="PROSITE" id="PS50002"/>
    </source>
</evidence>
<feature type="compositionally biased region" description="Basic and acidic residues" evidence="3">
    <location>
        <begin position="936"/>
        <end position="949"/>
    </location>
</feature>
<feature type="region of interest" description="Disordered" evidence="3">
    <location>
        <begin position="184"/>
        <end position="257"/>
    </location>
</feature>
<comment type="caution">
    <text evidence="5">The sequence shown here is derived from an EMBL/GenBank/DDBJ whole genome shotgun (WGS) entry which is preliminary data.</text>
</comment>
<feature type="compositionally biased region" description="Polar residues" evidence="3">
    <location>
        <begin position="704"/>
        <end position="717"/>
    </location>
</feature>
<feature type="compositionally biased region" description="Basic and acidic residues" evidence="3">
    <location>
        <begin position="1"/>
        <end position="20"/>
    </location>
</feature>
<feature type="compositionally biased region" description="Low complexity" evidence="3">
    <location>
        <begin position="760"/>
        <end position="774"/>
    </location>
</feature>
<dbReference type="OrthoDB" id="196165at2759"/>
<dbReference type="GO" id="GO:0051286">
    <property type="term" value="C:cell tip"/>
    <property type="evidence" value="ECO:0007669"/>
    <property type="project" value="TreeGrafter"/>
</dbReference>
<feature type="region of interest" description="Disordered" evidence="3">
    <location>
        <begin position="464"/>
        <end position="960"/>
    </location>
</feature>
<feature type="compositionally biased region" description="Acidic residues" evidence="3">
    <location>
        <begin position="788"/>
        <end position="798"/>
    </location>
</feature>
<dbReference type="GO" id="GO:0030950">
    <property type="term" value="P:establishment or maintenance of actin cytoskeleton polarity"/>
    <property type="evidence" value="ECO:0007669"/>
    <property type="project" value="TreeGrafter"/>
</dbReference>
<evidence type="ECO:0000313" key="6">
    <source>
        <dbReference type="Proteomes" id="UP000094444"/>
    </source>
</evidence>
<dbReference type="PANTHER" id="PTHR47775">
    <property type="entry name" value="BUD SITE SELECTION PROTEIN 14"/>
    <property type="match status" value="1"/>
</dbReference>
<feature type="compositionally biased region" description="Low complexity" evidence="3">
    <location>
        <begin position="478"/>
        <end position="514"/>
    </location>
</feature>
<dbReference type="FunFam" id="2.30.30.40:FF:000035">
    <property type="entry name" value="SH3 domain containing protein"/>
    <property type="match status" value="1"/>
</dbReference>
<feature type="domain" description="SH3" evidence="4">
    <location>
        <begin position="347"/>
        <end position="408"/>
    </location>
</feature>
<feature type="compositionally biased region" description="Basic and acidic residues" evidence="3">
    <location>
        <begin position="826"/>
        <end position="856"/>
    </location>
</feature>